<dbReference type="Proteomes" id="UP000054560">
    <property type="component" value="Unassembled WGS sequence"/>
</dbReference>
<dbReference type="GO" id="GO:0005524">
    <property type="term" value="F:ATP binding"/>
    <property type="evidence" value="ECO:0007669"/>
    <property type="project" value="UniProtKB-KW"/>
</dbReference>
<feature type="non-terminal residue" evidence="7">
    <location>
        <position position="1"/>
    </location>
</feature>
<dbReference type="RefSeq" id="XP_014144268.1">
    <property type="nucleotide sequence ID" value="XM_014288793.1"/>
</dbReference>
<protein>
    <recommendedName>
        <fullName evidence="6">Protein kinase domain-containing protein</fullName>
    </recommendedName>
</protein>
<evidence type="ECO:0000256" key="3">
    <source>
        <dbReference type="ARBA" id="ARBA00022741"/>
    </source>
</evidence>
<sequence>YDGRGADVWSCGVILFALLTGCLPFDDDNLPRLLTKVKAGLFSVPPYLSKAVQYVLRRTLYVNVNKRFTVSAAGDDQAFQLTFNVFARWLPYMIRLSN</sequence>
<accession>A0A0L0F129</accession>
<evidence type="ECO:0000256" key="2">
    <source>
        <dbReference type="ARBA" id="ARBA00022679"/>
    </source>
</evidence>
<dbReference type="InterPro" id="IPR011009">
    <property type="entry name" value="Kinase-like_dom_sf"/>
</dbReference>
<evidence type="ECO:0000313" key="8">
    <source>
        <dbReference type="Proteomes" id="UP000054560"/>
    </source>
</evidence>
<dbReference type="PROSITE" id="PS50011">
    <property type="entry name" value="PROTEIN_KINASE_DOM"/>
    <property type="match status" value="1"/>
</dbReference>
<keyword evidence="1" id="KW-0723">Serine/threonine-protein kinase</keyword>
<dbReference type="PANTHER" id="PTHR24346">
    <property type="entry name" value="MAP/MICROTUBULE AFFINITY-REGULATING KINASE"/>
    <property type="match status" value="1"/>
</dbReference>
<evidence type="ECO:0000259" key="6">
    <source>
        <dbReference type="PROSITE" id="PS50011"/>
    </source>
</evidence>
<organism evidence="7 8">
    <name type="scientific">Sphaeroforma arctica JP610</name>
    <dbReference type="NCBI Taxonomy" id="667725"/>
    <lineage>
        <taxon>Eukaryota</taxon>
        <taxon>Ichthyosporea</taxon>
        <taxon>Ichthyophonida</taxon>
        <taxon>Sphaeroforma</taxon>
    </lineage>
</organism>
<evidence type="ECO:0000256" key="4">
    <source>
        <dbReference type="ARBA" id="ARBA00022777"/>
    </source>
</evidence>
<evidence type="ECO:0000256" key="5">
    <source>
        <dbReference type="ARBA" id="ARBA00022840"/>
    </source>
</evidence>
<feature type="domain" description="Protein kinase" evidence="6">
    <location>
        <begin position="1"/>
        <end position="79"/>
    </location>
</feature>
<keyword evidence="2" id="KW-0808">Transferase</keyword>
<keyword evidence="5" id="KW-0067">ATP-binding</keyword>
<dbReference type="OrthoDB" id="193931at2759"/>
<dbReference type="STRING" id="667725.A0A0L0F129"/>
<dbReference type="SUPFAM" id="SSF56112">
    <property type="entry name" value="Protein kinase-like (PK-like)"/>
    <property type="match status" value="1"/>
</dbReference>
<keyword evidence="8" id="KW-1185">Reference proteome</keyword>
<keyword evidence="3" id="KW-0547">Nucleotide-binding</keyword>
<dbReference type="EMBL" id="KQ251371">
    <property type="protein sequence ID" value="KNC70366.1"/>
    <property type="molecule type" value="Genomic_DNA"/>
</dbReference>
<proteinExistence type="predicted"/>
<dbReference type="Pfam" id="PF00069">
    <property type="entry name" value="Pkinase"/>
    <property type="match status" value="1"/>
</dbReference>
<reference evidence="7 8" key="1">
    <citation type="submission" date="2011-02" db="EMBL/GenBank/DDBJ databases">
        <title>The Genome Sequence of Sphaeroforma arctica JP610.</title>
        <authorList>
            <consortium name="The Broad Institute Genome Sequencing Platform"/>
            <person name="Russ C."/>
            <person name="Cuomo C."/>
            <person name="Young S.K."/>
            <person name="Zeng Q."/>
            <person name="Gargeya S."/>
            <person name="Alvarado L."/>
            <person name="Berlin A."/>
            <person name="Chapman S.B."/>
            <person name="Chen Z."/>
            <person name="Freedman E."/>
            <person name="Gellesch M."/>
            <person name="Goldberg J."/>
            <person name="Griggs A."/>
            <person name="Gujja S."/>
            <person name="Heilman E."/>
            <person name="Heiman D."/>
            <person name="Howarth C."/>
            <person name="Mehta T."/>
            <person name="Neiman D."/>
            <person name="Pearson M."/>
            <person name="Roberts A."/>
            <person name="Saif S."/>
            <person name="Shea T."/>
            <person name="Shenoy N."/>
            <person name="Sisk P."/>
            <person name="Stolte C."/>
            <person name="Sykes S."/>
            <person name="White J."/>
            <person name="Yandava C."/>
            <person name="Burger G."/>
            <person name="Gray M.W."/>
            <person name="Holland P.W.H."/>
            <person name="King N."/>
            <person name="Lang F.B.F."/>
            <person name="Roger A.J."/>
            <person name="Ruiz-Trillo I."/>
            <person name="Haas B."/>
            <person name="Nusbaum C."/>
            <person name="Birren B."/>
        </authorList>
    </citation>
    <scope>NUCLEOTIDE SEQUENCE [LARGE SCALE GENOMIC DNA]</scope>
    <source>
        <strain evidence="7 8">JP610</strain>
    </source>
</reference>
<gene>
    <name evidence="7" type="ORF">SARC_17107</name>
</gene>
<dbReference type="AlphaFoldDB" id="A0A0L0F129"/>
<dbReference type="Gene3D" id="1.10.510.10">
    <property type="entry name" value="Transferase(Phosphotransferase) domain 1"/>
    <property type="match status" value="1"/>
</dbReference>
<name>A0A0L0F129_9EUKA</name>
<dbReference type="GeneID" id="25917611"/>
<evidence type="ECO:0000256" key="1">
    <source>
        <dbReference type="ARBA" id="ARBA00022527"/>
    </source>
</evidence>
<dbReference type="GO" id="GO:0005737">
    <property type="term" value="C:cytoplasm"/>
    <property type="evidence" value="ECO:0007669"/>
    <property type="project" value="TreeGrafter"/>
</dbReference>
<dbReference type="PANTHER" id="PTHR24346:SF82">
    <property type="entry name" value="KP78A-RELATED"/>
    <property type="match status" value="1"/>
</dbReference>
<dbReference type="InterPro" id="IPR000719">
    <property type="entry name" value="Prot_kinase_dom"/>
</dbReference>
<dbReference type="GO" id="GO:0035556">
    <property type="term" value="P:intracellular signal transduction"/>
    <property type="evidence" value="ECO:0007669"/>
    <property type="project" value="TreeGrafter"/>
</dbReference>
<dbReference type="eggNOG" id="KOG0588">
    <property type="taxonomic scope" value="Eukaryota"/>
</dbReference>
<keyword evidence="4" id="KW-0418">Kinase</keyword>
<evidence type="ECO:0000313" key="7">
    <source>
        <dbReference type="EMBL" id="KNC70366.1"/>
    </source>
</evidence>
<dbReference type="GO" id="GO:0004674">
    <property type="term" value="F:protein serine/threonine kinase activity"/>
    <property type="evidence" value="ECO:0007669"/>
    <property type="project" value="UniProtKB-KW"/>
</dbReference>